<keyword evidence="4" id="KW-1185">Reference proteome</keyword>
<dbReference type="GO" id="GO:0015833">
    <property type="term" value="P:peptide transport"/>
    <property type="evidence" value="ECO:0007669"/>
    <property type="project" value="TreeGrafter"/>
</dbReference>
<dbReference type="InterPro" id="IPR000914">
    <property type="entry name" value="SBP_5_dom"/>
</dbReference>
<evidence type="ECO:0000256" key="1">
    <source>
        <dbReference type="SAM" id="MobiDB-lite"/>
    </source>
</evidence>
<feature type="region of interest" description="Disordered" evidence="1">
    <location>
        <begin position="406"/>
        <end position="439"/>
    </location>
</feature>
<dbReference type="AlphaFoldDB" id="A0A561WHV6"/>
<feature type="compositionally biased region" description="Basic residues" evidence="1">
    <location>
        <begin position="304"/>
        <end position="316"/>
    </location>
</feature>
<proteinExistence type="predicted"/>
<evidence type="ECO:0000313" key="3">
    <source>
        <dbReference type="EMBL" id="TWG23459.1"/>
    </source>
</evidence>
<accession>A0A561WHV6</accession>
<dbReference type="Gene3D" id="3.90.76.10">
    <property type="entry name" value="Dipeptide-binding Protein, Domain 1"/>
    <property type="match status" value="1"/>
</dbReference>
<dbReference type="SUPFAM" id="SSF53850">
    <property type="entry name" value="Periplasmic binding protein-like II"/>
    <property type="match status" value="1"/>
</dbReference>
<feature type="compositionally biased region" description="Low complexity" evidence="1">
    <location>
        <begin position="288"/>
        <end position="303"/>
    </location>
</feature>
<protein>
    <submittedName>
        <fullName evidence="3">Extracellular solute-binding protein (Family 5)</fullName>
    </submittedName>
</protein>
<feature type="compositionally biased region" description="Polar residues" evidence="1">
    <location>
        <begin position="273"/>
        <end position="285"/>
    </location>
</feature>
<dbReference type="PANTHER" id="PTHR30290:SF83">
    <property type="entry name" value="ABC TRANSPORTER SUBSTRATE-BINDING PROTEIN"/>
    <property type="match status" value="1"/>
</dbReference>
<sequence>MVRRCSPPCSARLVDYDEANKPYEVAAESVTSSDNKVWTIKLKDGYTFHNGEKVTAENYIDAWNYGAYAPNGQNSSYFFEKVAGYADLQGEKPAAKTLSGLKKVDDLTFTVTLAEPYSEFKTMLGYTAFYPLPKAAFSAPGVLAEGYEQAPIGQGPFKIKGTWQHDAKVEVEKYDAFPGQQPKVAGVEFRIYQQPTAAYADVLSDNLDVIKTIPTESLSTAATDLGDRFQQSPASSLQVLAFPTFQKEFSKPEVRKAISMAIDRDEITKSIFKDSQQPAVPSSRRSWPATGRTPSARRASSTRPRPRRCTRPRVARPRSSCRTTVTAATRTGSTRPATSSRPTWAWSASAPPRPKFADLLTKLKRAAGRPVPDGLGHGLPVHGELPGPAVQHQRFLELLRLQQPRVRQAAGRGRQGAERGRGDQEVPGGGGTSWPRTCR</sequence>
<reference evidence="3 4" key="1">
    <citation type="submission" date="2019-06" db="EMBL/GenBank/DDBJ databases">
        <title>Sequencing the genomes of 1000 actinobacteria strains.</title>
        <authorList>
            <person name="Klenk H.-P."/>
        </authorList>
    </citation>
    <scope>NUCLEOTIDE SEQUENCE [LARGE SCALE GENOMIC DNA]</scope>
    <source>
        <strain evidence="3 4">DSM 102131</strain>
    </source>
</reference>
<dbReference type="Gene3D" id="3.40.190.10">
    <property type="entry name" value="Periplasmic binding protein-like II"/>
    <property type="match status" value="1"/>
</dbReference>
<comment type="caution">
    <text evidence="3">The sequence shown here is derived from an EMBL/GenBank/DDBJ whole genome shotgun (WGS) entry which is preliminary data.</text>
</comment>
<feature type="compositionally biased region" description="Basic and acidic residues" evidence="1">
    <location>
        <begin position="415"/>
        <end position="424"/>
    </location>
</feature>
<gene>
    <name evidence="3" type="ORF">FHX75_122011</name>
</gene>
<organism evidence="3 4">
    <name type="scientific">Micromonospora palomenae</name>
    <dbReference type="NCBI Taxonomy" id="1461247"/>
    <lineage>
        <taxon>Bacteria</taxon>
        <taxon>Bacillati</taxon>
        <taxon>Actinomycetota</taxon>
        <taxon>Actinomycetes</taxon>
        <taxon>Micromonosporales</taxon>
        <taxon>Micromonosporaceae</taxon>
        <taxon>Micromonospora</taxon>
    </lineage>
</organism>
<dbReference type="CDD" id="cd00995">
    <property type="entry name" value="PBP2_NikA_DppA_OppA_like"/>
    <property type="match status" value="1"/>
</dbReference>
<dbReference type="Pfam" id="PF00496">
    <property type="entry name" value="SBP_bac_5"/>
    <property type="match status" value="1"/>
</dbReference>
<dbReference type="InterPro" id="IPR039424">
    <property type="entry name" value="SBP_5"/>
</dbReference>
<dbReference type="Gene3D" id="3.10.105.10">
    <property type="entry name" value="Dipeptide-binding Protein, Domain 3"/>
    <property type="match status" value="1"/>
</dbReference>
<evidence type="ECO:0000313" key="4">
    <source>
        <dbReference type="Proteomes" id="UP000319927"/>
    </source>
</evidence>
<feature type="region of interest" description="Disordered" evidence="1">
    <location>
        <begin position="272"/>
        <end position="350"/>
    </location>
</feature>
<name>A0A561WHV6_9ACTN</name>
<dbReference type="GO" id="GO:1904680">
    <property type="term" value="F:peptide transmembrane transporter activity"/>
    <property type="evidence" value="ECO:0007669"/>
    <property type="project" value="TreeGrafter"/>
</dbReference>
<dbReference type="EMBL" id="VIXA01000002">
    <property type="protein sequence ID" value="TWG23459.1"/>
    <property type="molecule type" value="Genomic_DNA"/>
</dbReference>
<dbReference type="PANTHER" id="PTHR30290">
    <property type="entry name" value="PERIPLASMIC BINDING COMPONENT OF ABC TRANSPORTER"/>
    <property type="match status" value="1"/>
</dbReference>
<feature type="compositionally biased region" description="Low complexity" evidence="1">
    <location>
        <begin position="317"/>
        <end position="335"/>
    </location>
</feature>
<evidence type="ECO:0000259" key="2">
    <source>
        <dbReference type="Pfam" id="PF00496"/>
    </source>
</evidence>
<dbReference type="Proteomes" id="UP000319927">
    <property type="component" value="Unassembled WGS sequence"/>
</dbReference>
<feature type="domain" description="Solute-binding protein family 5" evidence="2">
    <location>
        <begin position="23"/>
        <end position="293"/>
    </location>
</feature>